<dbReference type="EMBL" id="PZKG01000033">
    <property type="protein sequence ID" value="PTE21959.1"/>
    <property type="molecule type" value="Genomic_DNA"/>
</dbReference>
<dbReference type="AlphaFoldDB" id="A0A2T4JVL7"/>
<dbReference type="OrthoDB" id="7848123at2"/>
<keyword evidence="1" id="KW-0472">Membrane</keyword>
<dbReference type="NCBIfam" id="TIGR03054">
    <property type="entry name" value="photo_alph_chp1"/>
    <property type="match status" value="1"/>
</dbReference>
<dbReference type="Proteomes" id="UP000241010">
    <property type="component" value="Unassembled WGS sequence"/>
</dbReference>
<name>A0A2T4JVL7_9RHOB</name>
<organism evidence="2 3">
    <name type="scientific">Cereibacter changlensis JA139</name>
    <dbReference type="NCBI Taxonomy" id="1188249"/>
    <lineage>
        <taxon>Bacteria</taxon>
        <taxon>Pseudomonadati</taxon>
        <taxon>Pseudomonadota</taxon>
        <taxon>Alphaproteobacteria</taxon>
        <taxon>Rhodobacterales</taxon>
        <taxon>Paracoccaceae</taxon>
        <taxon>Cereibacter</taxon>
    </lineage>
</organism>
<dbReference type="InterPro" id="IPR017495">
    <property type="entry name" value="PuhC"/>
</dbReference>
<proteinExistence type="predicted"/>
<keyword evidence="1" id="KW-0812">Transmembrane</keyword>
<accession>A0A2T4JVL7</accession>
<protein>
    <submittedName>
        <fullName evidence="2">Photosynthetic complex assembly protein</fullName>
    </submittedName>
</protein>
<keyword evidence="1" id="KW-1133">Transmembrane helix</keyword>
<evidence type="ECO:0000313" key="2">
    <source>
        <dbReference type="EMBL" id="PTE21959.1"/>
    </source>
</evidence>
<evidence type="ECO:0000256" key="1">
    <source>
        <dbReference type="SAM" id="Phobius"/>
    </source>
</evidence>
<feature type="transmembrane region" description="Helical" evidence="1">
    <location>
        <begin position="21"/>
        <end position="42"/>
    </location>
</feature>
<gene>
    <name evidence="2" type="ORF">C5F48_09520</name>
</gene>
<dbReference type="RefSeq" id="WP_107663672.1">
    <property type="nucleotide sequence ID" value="NZ_PZKG01000033.1"/>
</dbReference>
<sequence>MTKTTKQPALRNEDKEMIPPGLLRMMLALAIASLLVVTYAVVTDREHVGQPVASAIVSERTIIFEGRGAKAVAVRAEDGSMLFESENGGFVTVIQNGLQRARTVAKVDQGLPVRLVEYENGRLTLHDDATGWSAELQAFGDDNKAAFERLLAD</sequence>
<keyword evidence="3" id="KW-1185">Reference proteome</keyword>
<comment type="caution">
    <text evidence="2">The sequence shown here is derived from an EMBL/GenBank/DDBJ whole genome shotgun (WGS) entry which is preliminary data.</text>
</comment>
<reference evidence="2 3" key="1">
    <citation type="submission" date="2018-03" db="EMBL/GenBank/DDBJ databases">
        <title>Cereibacter changlensis.</title>
        <authorList>
            <person name="Meyer T.E."/>
            <person name="Miller S."/>
            <person name="Lodha T."/>
            <person name="Gandham S."/>
            <person name="Chintalapati S."/>
            <person name="Chintalapati V.R."/>
        </authorList>
    </citation>
    <scope>NUCLEOTIDE SEQUENCE [LARGE SCALE GENOMIC DNA]</scope>
    <source>
        <strain evidence="2 3">JA139</strain>
    </source>
</reference>
<evidence type="ECO:0000313" key="3">
    <source>
        <dbReference type="Proteomes" id="UP000241010"/>
    </source>
</evidence>